<evidence type="ECO:0000256" key="1">
    <source>
        <dbReference type="ARBA" id="ARBA00001974"/>
    </source>
</evidence>
<dbReference type="SUPFAM" id="SSF51905">
    <property type="entry name" value="FAD/NAD(P)-binding domain"/>
    <property type="match status" value="1"/>
</dbReference>
<evidence type="ECO:0000256" key="4">
    <source>
        <dbReference type="ARBA" id="ARBA00023002"/>
    </source>
</evidence>
<keyword evidence="7" id="KW-1185">Reference proteome</keyword>
<evidence type="ECO:0000256" key="2">
    <source>
        <dbReference type="ARBA" id="ARBA00022630"/>
    </source>
</evidence>
<dbReference type="InterPro" id="IPR003953">
    <property type="entry name" value="FAD-dep_OxRdtase_2_FAD-bd"/>
</dbReference>
<evidence type="ECO:0000313" key="7">
    <source>
        <dbReference type="Proteomes" id="UP000284178"/>
    </source>
</evidence>
<dbReference type="Gene3D" id="3.90.700.10">
    <property type="entry name" value="Succinate dehydrogenase/fumarate reductase flavoprotein, catalytic domain"/>
    <property type="match status" value="1"/>
</dbReference>
<dbReference type="Pfam" id="PF00890">
    <property type="entry name" value="FAD_binding_2"/>
    <property type="match status" value="1"/>
</dbReference>
<dbReference type="InterPro" id="IPR006311">
    <property type="entry name" value="TAT_signal"/>
</dbReference>
<evidence type="ECO:0000313" key="6">
    <source>
        <dbReference type="EMBL" id="RGR75206.1"/>
    </source>
</evidence>
<dbReference type="InterPro" id="IPR027477">
    <property type="entry name" value="Succ_DH/fumarate_Rdtase_cat_sf"/>
</dbReference>
<evidence type="ECO:0000259" key="5">
    <source>
        <dbReference type="Pfam" id="PF00890"/>
    </source>
</evidence>
<accession>A0A412G415</accession>
<dbReference type="Gene3D" id="3.50.50.60">
    <property type="entry name" value="FAD/NAD(P)-binding domain"/>
    <property type="match status" value="1"/>
</dbReference>
<dbReference type="InterPro" id="IPR019546">
    <property type="entry name" value="TAT_signal_bac_arc"/>
</dbReference>
<dbReference type="GO" id="GO:0008202">
    <property type="term" value="P:steroid metabolic process"/>
    <property type="evidence" value="ECO:0007669"/>
    <property type="project" value="UniProtKB-ARBA"/>
</dbReference>
<dbReference type="PANTHER" id="PTHR43400">
    <property type="entry name" value="FUMARATE REDUCTASE"/>
    <property type="match status" value="1"/>
</dbReference>
<comment type="caution">
    <text evidence="6">The sequence shown here is derived from an EMBL/GenBank/DDBJ whole genome shotgun (WGS) entry which is preliminary data.</text>
</comment>
<keyword evidence="4" id="KW-0560">Oxidoreductase</keyword>
<dbReference type="SUPFAM" id="SSF56425">
    <property type="entry name" value="Succinate dehydrogenase/fumarate reductase flavoprotein, catalytic domain"/>
    <property type="match status" value="1"/>
</dbReference>
<protein>
    <submittedName>
        <fullName evidence="6">FAD-dependent oxidoreductase</fullName>
    </submittedName>
</protein>
<keyword evidence="3" id="KW-0274">FAD</keyword>
<dbReference type="Proteomes" id="UP000284178">
    <property type="component" value="Unassembled WGS sequence"/>
</dbReference>
<dbReference type="PANTHER" id="PTHR43400:SF10">
    <property type="entry name" value="3-OXOSTEROID 1-DEHYDROGENASE"/>
    <property type="match status" value="1"/>
</dbReference>
<proteinExistence type="predicted"/>
<evidence type="ECO:0000256" key="3">
    <source>
        <dbReference type="ARBA" id="ARBA00022827"/>
    </source>
</evidence>
<comment type="cofactor">
    <cofactor evidence="1">
        <name>FAD</name>
        <dbReference type="ChEBI" id="CHEBI:57692"/>
    </cofactor>
</comment>
<dbReference type="AlphaFoldDB" id="A0A412G415"/>
<dbReference type="EMBL" id="QRUP01000005">
    <property type="protein sequence ID" value="RGR75206.1"/>
    <property type="molecule type" value="Genomic_DNA"/>
</dbReference>
<gene>
    <name evidence="6" type="ORF">DWY25_05355</name>
</gene>
<dbReference type="RefSeq" id="WP_117894386.1">
    <property type="nucleotide sequence ID" value="NZ_CABJCV010000005.1"/>
</dbReference>
<keyword evidence="2" id="KW-0285">Flavoprotein</keyword>
<dbReference type="InterPro" id="IPR050315">
    <property type="entry name" value="FAD-oxidoreductase_2"/>
</dbReference>
<dbReference type="PROSITE" id="PS51318">
    <property type="entry name" value="TAT"/>
    <property type="match status" value="1"/>
</dbReference>
<organism evidence="6 7">
    <name type="scientific">Holdemania filiformis</name>
    <dbReference type="NCBI Taxonomy" id="61171"/>
    <lineage>
        <taxon>Bacteria</taxon>
        <taxon>Bacillati</taxon>
        <taxon>Bacillota</taxon>
        <taxon>Erysipelotrichia</taxon>
        <taxon>Erysipelotrichales</taxon>
        <taxon>Erysipelotrichaceae</taxon>
        <taxon>Holdemania</taxon>
    </lineage>
</organism>
<name>A0A412G415_9FIRM</name>
<dbReference type="PROSITE" id="PS51257">
    <property type="entry name" value="PROKAR_LIPOPROTEIN"/>
    <property type="match status" value="1"/>
</dbReference>
<reference evidence="6 7" key="1">
    <citation type="submission" date="2018-08" db="EMBL/GenBank/DDBJ databases">
        <title>A genome reference for cultivated species of the human gut microbiota.</title>
        <authorList>
            <person name="Zou Y."/>
            <person name="Xue W."/>
            <person name="Luo G."/>
        </authorList>
    </citation>
    <scope>NUCLEOTIDE SEQUENCE [LARGE SCALE GENOMIC DNA]</scope>
    <source>
        <strain evidence="6 7">AF24-29</strain>
    </source>
</reference>
<dbReference type="NCBIfam" id="TIGR01409">
    <property type="entry name" value="TAT_signal_seq"/>
    <property type="match status" value="1"/>
</dbReference>
<feature type="domain" description="FAD-dependent oxidoreductase 2 FAD-binding" evidence="5">
    <location>
        <begin position="72"/>
        <end position="535"/>
    </location>
</feature>
<sequence length="562" mass="61554">MNRKGITRREFLKGSAATAVTAAAMGLLTACSTGETTNQTTPKPETQAALKWNEAPAKIAEDQIKETVETEVLVVGGGGAGLFAAASAAEQGAKVLMIEKLLIHGTERHWLGAVGSKAAQAAGVDFDKQELVEELMKYASCRADQKLIQLWADRSGEMIDWLADLMAEKVPGTKMHMEWDIGHGSHGSYKIFPTMHNLQNDETHETVDYFMPVVDYIKSLGVEIRYETPLVQIERKEGGRVTGVIAKNGEDYIRINASKGVILCCGGYSADKEMLKELNPTAYKSITSTDSHGYNTGDGIKAAVWIGAAKDDDGTAMLFDRGAIQPDRFIDGNWDDFGYLIFGSHPFLKVNLKGERFVNESLPYDFMLHAGSLQPKRLYNTIFDSNWHEHVKQMYQIGCARIEPSQSGGLLQIFDHESAEGLLHGLIEGGYVQQADTLEELAEKLHIPADQFVATVNRYNELCAQGEDEDFGKESYRMLALDKAPFYGARQGATILCTLDGLRINTHMNVLDTEGEPIEGLYAAGDCSGGFFAHNYPEYIVGVAIGRTLTFGRIAGEVVASL</sequence>
<dbReference type="GO" id="GO:0033765">
    <property type="term" value="F:steroid dehydrogenase activity, acting on the CH-CH group of donors"/>
    <property type="evidence" value="ECO:0007669"/>
    <property type="project" value="UniProtKB-ARBA"/>
</dbReference>
<dbReference type="InterPro" id="IPR036188">
    <property type="entry name" value="FAD/NAD-bd_sf"/>
</dbReference>
<dbReference type="GeneID" id="83014831"/>